<evidence type="ECO:0000256" key="2">
    <source>
        <dbReference type="ARBA" id="ARBA00022598"/>
    </source>
</evidence>
<accession>A0ABV3RRH1</accession>
<dbReference type="Gene3D" id="3.30.300.30">
    <property type="match status" value="1"/>
</dbReference>
<dbReference type="InterPro" id="IPR042099">
    <property type="entry name" value="ANL_N_sf"/>
</dbReference>
<evidence type="ECO:0000313" key="5">
    <source>
        <dbReference type="EMBL" id="MEW9920919.1"/>
    </source>
</evidence>
<feature type="domain" description="AMP-binding enzyme C-terminal" evidence="4">
    <location>
        <begin position="362"/>
        <end position="437"/>
    </location>
</feature>
<dbReference type="InterPro" id="IPR045851">
    <property type="entry name" value="AMP-bd_C_sf"/>
</dbReference>
<name>A0ABV3RRH1_9RHOB</name>
<dbReference type="PANTHER" id="PTHR43201">
    <property type="entry name" value="ACYL-COA SYNTHETASE"/>
    <property type="match status" value="1"/>
</dbReference>
<dbReference type="SUPFAM" id="SSF56801">
    <property type="entry name" value="Acetyl-CoA synthetase-like"/>
    <property type="match status" value="1"/>
</dbReference>
<proteinExistence type="inferred from homology"/>
<gene>
    <name evidence="5" type="ORF">AB2B41_14990</name>
</gene>
<sequence>MTIHSVRRGETLDYAETARRVADRVHALSILCAHGPSRVVIGVSDPLDVLVNLFATWAAGHCSVLVNPGLAHDEKTRVRASVTPLLWIDDNGLHSVQGQTPAAPIWPDAALILMTSGTTGVPKGVTHDLKTLETRLRLNVGEIGLPVLARTLCPLPLFFGHGLIGNCLTALYAGQSLHILDKPDLKDLSEFGALLDKLGITFLSSVPSMWRMVLRMSAPPASPPLRVHVGSAPLTQDLWERIEEWCGTRDVFNTYGMTETANWISGGRRPERDADGFVGKPWGGAFRVLRDGGLHDSGRGEVALMSPTMMLGLWGEAGLADHEQGGFLTGDIGELAGDQSLRLVGRAKNEINRGGIKVLAEEVDMLLERHPAIAEACAFGIPDTIAGELVGAVVRANDGAQVTDLDLMAWCRTQARSEAVPSRIEIVSEIAKNDRGKLARQAIQQEMIDRWR</sequence>
<evidence type="ECO:0000259" key="4">
    <source>
        <dbReference type="Pfam" id="PF13193"/>
    </source>
</evidence>
<keyword evidence="6" id="KW-1185">Reference proteome</keyword>
<evidence type="ECO:0000313" key="6">
    <source>
        <dbReference type="Proteomes" id="UP001556098"/>
    </source>
</evidence>
<dbReference type="Proteomes" id="UP001556098">
    <property type="component" value="Unassembled WGS sequence"/>
</dbReference>
<organism evidence="5 6">
    <name type="scientific">Sulfitobacter sediminis</name>
    <dbReference type="NCBI Taxonomy" id="3234186"/>
    <lineage>
        <taxon>Bacteria</taxon>
        <taxon>Pseudomonadati</taxon>
        <taxon>Pseudomonadota</taxon>
        <taxon>Alphaproteobacteria</taxon>
        <taxon>Rhodobacterales</taxon>
        <taxon>Roseobacteraceae</taxon>
        <taxon>Sulfitobacter</taxon>
    </lineage>
</organism>
<dbReference type="InterPro" id="IPR025110">
    <property type="entry name" value="AMP-bd_C"/>
</dbReference>
<keyword evidence="2" id="KW-0436">Ligase</keyword>
<dbReference type="PROSITE" id="PS00455">
    <property type="entry name" value="AMP_BINDING"/>
    <property type="match status" value="1"/>
</dbReference>
<comment type="similarity">
    <text evidence="1">Belongs to the ATP-dependent AMP-binding enzyme family.</text>
</comment>
<dbReference type="InterPro" id="IPR020845">
    <property type="entry name" value="AMP-binding_CS"/>
</dbReference>
<dbReference type="Pfam" id="PF00501">
    <property type="entry name" value="AMP-binding"/>
    <property type="match status" value="1"/>
</dbReference>
<evidence type="ECO:0000259" key="3">
    <source>
        <dbReference type="Pfam" id="PF00501"/>
    </source>
</evidence>
<dbReference type="Gene3D" id="3.40.50.12780">
    <property type="entry name" value="N-terminal domain of ligase-like"/>
    <property type="match status" value="1"/>
</dbReference>
<dbReference type="RefSeq" id="WP_367878622.1">
    <property type="nucleotide sequence ID" value="NZ_JBFNXX010000011.1"/>
</dbReference>
<feature type="domain" description="AMP-dependent synthetase/ligase" evidence="3">
    <location>
        <begin position="100"/>
        <end position="314"/>
    </location>
</feature>
<dbReference type="EMBL" id="JBFNXX010000011">
    <property type="protein sequence ID" value="MEW9920919.1"/>
    <property type="molecule type" value="Genomic_DNA"/>
</dbReference>
<comment type="caution">
    <text evidence="5">The sequence shown here is derived from an EMBL/GenBank/DDBJ whole genome shotgun (WGS) entry which is preliminary data.</text>
</comment>
<reference evidence="5 6" key="1">
    <citation type="submission" date="2024-07" db="EMBL/GenBank/DDBJ databases">
        <title>Marimonas sp.nov., isolated from tidal-flat sediment.</title>
        <authorList>
            <person name="Jayan J.N."/>
            <person name="Lee S.S."/>
        </authorList>
    </citation>
    <scope>NUCLEOTIDE SEQUENCE [LARGE SCALE GENOMIC DNA]</scope>
    <source>
        <strain evidence="5 6">MJW-29</strain>
    </source>
</reference>
<evidence type="ECO:0000256" key="1">
    <source>
        <dbReference type="ARBA" id="ARBA00006432"/>
    </source>
</evidence>
<dbReference type="PANTHER" id="PTHR43201:SF5">
    <property type="entry name" value="MEDIUM-CHAIN ACYL-COA LIGASE ACSF2, MITOCHONDRIAL"/>
    <property type="match status" value="1"/>
</dbReference>
<protein>
    <submittedName>
        <fullName evidence="5">Class I adenylate-forming enzyme family protein</fullName>
    </submittedName>
</protein>
<dbReference type="InterPro" id="IPR000873">
    <property type="entry name" value="AMP-dep_synth/lig_dom"/>
</dbReference>
<dbReference type="CDD" id="cd04433">
    <property type="entry name" value="AFD_class_I"/>
    <property type="match status" value="1"/>
</dbReference>
<dbReference type="Pfam" id="PF13193">
    <property type="entry name" value="AMP-binding_C"/>
    <property type="match status" value="1"/>
</dbReference>